<dbReference type="SUPFAM" id="SSF46689">
    <property type="entry name" value="Homeodomain-like"/>
    <property type="match status" value="1"/>
</dbReference>
<reference evidence="4 5" key="1">
    <citation type="submission" date="2019-07" db="EMBL/GenBank/DDBJ databases">
        <title>Complete Genome Sequence and Methylome Analysis of Nocardia otitidis-caviarum NEB252.</title>
        <authorList>
            <person name="Fomenkov A."/>
            <person name="Anton B.P."/>
            <person name="Vincze T."/>
            <person name="Roberts R.J."/>
        </authorList>
    </citation>
    <scope>NUCLEOTIDE SEQUENCE [LARGE SCALE GENOMIC DNA]</scope>
    <source>
        <strain evidence="4 5">NEB252</strain>
    </source>
</reference>
<dbReference type="InterPro" id="IPR001647">
    <property type="entry name" value="HTH_TetR"/>
</dbReference>
<dbReference type="RefSeq" id="WP_143980621.1">
    <property type="nucleotide sequence ID" value="NZ_CP041695.1"/>
</dbReference>
<sequence>MSTFGGSDADHHVGAASMKAARRYGGIAADERMRGRREQLVDAAIVVMAREGAGALTVRRVAAAAGLSTRFVYESFADLDELTAAAFDAAARELAQTVHAAVRDTPPDRHAHITAVVEAITDFFLGQPAKGKFLSTKAYGHPGSARRRLERSEDYVTAFATILAGLVAGARAEDRAVVLTARFLVAAFGETTTALAYGETPYARDEFVHDNVELMLGALDGLDRIAARGQSSTSTSS</sequence>
<evidence type="ECO:0000256" key="2">
    <source>
        <dbReference type="PROSITE-ProRule" id="PRU00335"/>
    </source>
</evidence>
<feature type="domain" description="HTH tetR-type" evidence="3">
    <location>
        <begin position="34"/>
        <end position="94"/>
    </location>
</feature>
<accession>A0A516NJT0</accession>
<dbReference type="PROSITE" id="PS50977">
    <property type="entry name" value="HTH_TETR_2"/>
    <property type="match status" value="1"/>
</dbReference>
<evidence type="ECO:0000313" key="5">
    <source>
        <dbReference type="Proteomes" id="UP000317039"/>
    </source>
</evidence>
<feature type="DNA-binding region" description="H-T-H motif" evidence="2">
    <location>
        <begin position="57"/>
        <end position="76"/>
    </location>
</feature>
<dbReference type="EMBL" id="CP041695">
    <property type="protein sequence ID" value="QDP79158.1"/>
    <property type="molecule type" value="Genomic_DNA"/>
</dbReference>
<dbReference type="Gene3D" id="1.10.10.60">
    <property type="entry name" value="Homeodomain-like"/>
    <property type="match status" value="1"/>
</dbReference>
<dbReference type="AlphaFoldDB" id="A0A516NJT0"/>
<dbReference type="GO" id="GO:0003700">
    <property type="term" value="F:DNA-binding transcription factor activity"/>
    <property type="evidence" value="ECO:0007669"/>
    <property type="project" value="TreeGrafter"/>
</dbReference>
<protein>
    <submittedName>
        <fullName evidence="4">TetR family transcriptional regulator</fullName>
    </submittedName>
</protein>
<gene>
    <name evidence="4" type="ORF">FOH10_10890</name>
</gene>
<dbReference type="GO" id="GO:0000976">
    <property type="term" value="F:transcription cis-regulatory region binding"/>
    <property type="evidence" value="ECO:0007669"/>
    <property type="project" value="TreeGrafter"/>
</dbReference>
<evidence type="ECO:0000313" key="4">
    <source>
        <dbReference type="EMBL" id="QDP79158.1"/>
    </source>
</evidence>
<evidence type="ECO:0000256" key="1">
    <source>
        <dbReference type="ARBA" id="ARBA00023125"/>
    </source>
</evidence>
<proteinExistence type="predicted"/>
<dbReference type="Gene3D" id="1.10.357.10">
    <property type="entry name" value="Tetracycline Repressor, domain 2"/>
    <property type="match status" value="1"/>
</dbReference>
<dbReference type="Pfam" id="PF00440">
    <property type="entry name" value="TetR_N"/>
    <property type="match status" value="1"/>
</dbReference>
<dbReference type="GeneID" id="80332891"/>
<dbReference type="KEGG" id="nod:FOH10_10890"/>
<name>A0A516NJT0_9NOCA</name>
<evidence type="ECO:0000259" key="3">
    <source>
        <dbReference type="PROSITE" id="PS50977"/>
    </source>
</evidence>
<dbReference type="InterPro" id="IPR050109">
    <property type="entry name" value="HTH-type_TetR-like_transc_reg"/>
</dbReference>
<dbReference type="InterPro" id="IPR009057">
    <property type="entry name" value="Homeodomain-like_sf"/>
</dbReference>
<dbReference type="PANTHER" id="PTHR30055:SF226">
    <property type="entry name" value="HTH-TYPE TRANSCRIPTIONAL REGULATOR PKSA"/>
    <property type="match status" value="1"/>
</dbReference>
<dbReference type="Proteomes" id="UP000317039">
    <property type="component" value="Chromosome"/>
</dbReference>
<keyword evidence="1 2" id="KW-0238">DNA-binding</keyword>
<organism evidence="4 5">
    <name type="scientific">Nocardia otitidiscaviarum</name>
    <dbReference type="NCBI Taxonomy" id="1823"/>
    <lineage>
        <taxon>Bacteria</taxon>
        <taxon>Bacillati</taxon>
        <taxon>Actinomycetota</taxon>
        <taxon>Actinomycetes</taxon>
        <taxon>Mycobacteriales</taxon>
        <taxon>Nocardiaceae</taxon>
        <taxon>Nocardia</taxon>
    </lineage>
</organism>
<dbReference type="PANTHER" id="PTHR30055">
    <property type="entry name" value="HTH-TYPE TRANSCRIPTIONAL REGULATOR RUTR"/>
    <property type="match status" value="1"/>
</dbReference>